<feature type="transmembrane region" description="Helical" evidence="3">
    <location>
        <begin position="247"/>
        <end position="266"/>
    </location>
</feature>
<feature type="transmembrane region" description="Helical" evidence="3">
    <location>
        <begin position="272"/>
        <end position="291"/>
    </location>
</feature>
<dbReference type="HOGENOM" id="CLU_005027_1_0_1"/>
<evidence type="ECO:0000259" key="4">
    <source>
        <dbReference type="SMART" id="SM00672"/>
    </source>
</evidence>
<dbReference type="InterPro" id="IPR051091">
    <property type="entry name" value="O-Glucosyltr/Glycosyltrsf_90"/>
</dbReference>
<feature type="transmembrane region" description="Helical" evidence="3">
    <location>
        <begin position="142"/>
        <end position="162"/>
    </location>
</feature>
<dbReference type="Proteomes" id="UP000030651">
    <property type="component" value="Unassembled WGS sequence"/>
</dbReference>
<dbReference type="AlphaFoldDB" id="W3WPR3"/>
<organism evidence="5 6">
    <name type="scientific">Pestalotiopsis fici (strain W106-1 / CGMCC3.15140)</name>
    <dbReference type="NCBI Taxonomy" id="1229662"/>
    <lineage>
        <taxon>Eukaryota</taxon>
        <taxon>Fungi</taxon>
        <taxon>Dikarya</taxon>
        <taxon>Ascomycota</taxon>
        <taxon>Pezizomycotina</taxon>
        <taxon>Sordariomycetes</taxon>
        <taxon>Xylariomycetidae</taxon>
        <taxon>Amphisphaeriales</taxon>
        <taxon>Sporocadaceae</taxon>
        <taxon>Pestalotiopsis</taxon>
    </lineage>
</organism>
<evidence type="ECO:0000313" key="6">
    <source>
        <dbReference type="Proteomes" id="UP000030651"/>
    </source>
</evidence>
<dbReference type="SMART" id="SM00672">
    <property type="entry name" value="CAP10"/>
    <property type="match status" value="1"/>
</dbReference>
<comment type="similarity">
    <text evidence="1">Belongs to the glycosyltransferase 90 family.</text>
</comment>
<reference evidence="6" key="1">
    <citation type="journal article" date="2015" name="BMC Genomics">
        <title>Genomic and transcriptomic analysis of the endophytic fungus Pestalotiopsis fici reveals its lifestyle and high potential for synthesis of natural products.</title>
        <authorList>
            <person name="Wang X."/>
            <person name="Zhang X."/>
            <person name="Liu L."/>
            <person name="Xiang M."/>
            <person name="Wang W."/>
            <person name="Sun X."/>
            <person name="Che Y."/>
            <person name="Guo L."/>
            <person name="Liu G."/>
            <person name="Guo L."/>
            <person name="Wang C."/>
            <person name="Yin W.B."/>
            <person name="Stadler M."/>
            <person name="Zhang X."/>
            <person name="Liu X."/>
        </authorList>
    </citation>
    <scope>NUCLEOTIDE SEQUENCE [LARGE SCALE GENOMIC DNA]</scope>
    <source>
        <strain evidence="6">W106-1 / CGMCC3.15140</strain>
    </source>
</reference>
<feature type="transmembrane region" description="Helical" evidence="3">
    <location>
        <begin position="105"/>
        <end position="122"/>
    </location>
</feature>
<dbReference type="eggNOG" id="ENOG502S0WR">
    <property type="taxonomic scope" value="Eukaryota"/>
</dbReference>
<proteinExistence type="inferred from homology"/>
<dbReference type="EMBL" id="KI912119">
    <property type="protein sequence ID" value="ETS74806.1"/>
    <property type="molecule type" value="Genomic_DNA"/>
</dbReference>
<sequence length="891" mass="100960">MQITDSDAVFKGLKPTLPQRPRRYYTPCLVFLIVVRLEMLYRVVHDFQCTVQGVEAFLPFLLAVYDLFFNRKAAAVVDPNEPEDPWGSVWDDIIAWLQASQMPSAFIILLLSYGVFLGADFAPRSSYFCSTASDQTAWVIFLQWAGVTLDATILVLLWRILSWTKTTKLRLQKLSGIMTASSLAAGLLWVFGRLLLSRPTTTGQSFLGLDTIFIFDVLTNGIAFAVAVVSATLWMCESAPLSMTATTTFICGATAAFREILLFGTYQQTSRFLPLIVLVIVSTTFPFYTFIGGMRSVLYIPRVLLLLIMITLLIIATTITMLKSPIIDRHPVGELVYKNRVEADRWLRYASVSTTLHTAVTEYKERHHGRDPPPNFDRWFDFALQKKSVIMDKFDQIETDVVPFWGLKPSKIKEGLETVKTLPDVGIITIAAGKASHSLPADLSQKLILDELVSLISSFSQHLPEMEIAINLRERPRILAPWDDIHRLAEKGARPKSKLEKVLPQALSKRLVEDVKTPRDSATGRPLEYVTAQDFRRLQALACPPGSKTRASITWNVRDHCAACADAHSQGHILQDWQYSLDPCHQPDIFNLHDFHTLPHQSDLYQELLPLFSGSKTSSFNDILLPLIRPNSNEKVDDDSRFDSKKDHLFWQQEPQPQPITHDMLHGGHRNRLVRLINNATAFDKQSMLLGFKSGKDVKYAYDEVGIRAANKLFATDISYINAAGTCDNPNCQLIEREHFGFKQKTEDPLHSSRYFMVLDTSDGPSPDVLPALQSNGVPFISTIFREWFTERLMPWTHFVPIDLRYHGLHSTLAYFVGLKGKGKINGHDQVLEGSVQDARWIAEQGRKWAETAIRREDMEVYLFRLLLEWGRIVSNDRDNLGFVLKEGQPK</sequence>
<dbReference type="OrthoDB" id="541052at2759"/>
<feature type="transmembrane region" description="Helical" evidence="3">
    <location>
        <begin position="174"/>
        <end position="192"/>
    </location>
</feature>
<feature type="transmembrane region" description="Helical" evidence="3">
    <location>
        <begin position="212"/>
        <end position="235"/>
    </location>
</feature>
<name>W3WPR3_PESFW</name>
<dbReference type="GO" id="GO:0016740">
    <property type="term" value="F:transferase activity"/>
    <property type="evidence" value="ECO:0007669"/>
    <property type="project" value="UniProtKB-KW"/>
</dbReference>
<dbReference type="PANTHER" id="PTHR12203">
    <property type="entry name" value="KDEL LYS-ASP-GLU-LEU CONTAINING - RELATED"/>
    <property type="match status" value="1"/>
</dbReference>
<protein>
    <recommendedName>
        <fullName evidence="4">Glycosyl transferase CAP10 domain-containing protein</fullName>
    </recommendedName>
</protein>
<gene>
    <name evidence="5" type="ORF">PFICI_13290</name>
</gene>
<keyword evidence="2" id="KW-0808">Transferase</keyword>
<evidence type="ECO:0000313" key="5">
    <source>
        <dbReference type="EMBL" id="ETS74806.1"/>
    </source>
</evidence>
<dbReference type="PANTHER" id="PTHR12203:SF35">
    <property type="entry name" value="PROTEIN O-GLUCOSYLTRANSFERASE 1"/>
    <property type="match status" value="1"/>
</dbReference>
<dbReference type="RefSeq" id="XP_007840062.1">
    <property type="nucleotide sequence ID" value="XM_007841871.1"/>
</dbReference>
<accession>W3WPR3</accession>
<feature type="transmembrane region" description="Helical" evidence="3">
    <location>
        <begin position="303"/>
        <end position="322"/>
    </location>
</feature>
<dbReference type="STRING" id="1229662.W3WPR3"/>
<keyword evidence="3" id="KW-0812">Transmembrane</keyword>
<dbReference type="InterPro" id="IPR006598">
    <property type="entry name" value="CAP10"/>
</dbReference>
<dbReference type="GeneID" id="19278303"/>
<keyword evidence="6" id="KW-1185">Reference proteome</keyword>
<dbReference type="OMA" id="ECAPAGY"/>
<keyword evidence="3" id="KW-0472">Membrane</keyword>
<keyword evidence="3" id="KW-1133">Transmembrane helix</keyword>
<dbReference type="KEGG" id="pfy:PFICI_13290"/>
<dbReference type="InParanoid" id="W3WPR3"/>
<evidence type="ECO:0000256" key="2">
    <source>
        <dbReference type="ARBA" id="ARBA00022679"/>
    </source>
</evidence>
<evidence type="ECO:0000256" key="3">
    <source>
        <dbReference type="SAM" id="Phobius"/>
    </source>
</evidence>
<feature type="domain" description="Glycosyl transferase CAP10" evidence="4">
    <location>
        <begin position="585"/>
        <end position="870"/>
    </location>
</feature>
<evidence type="ECO:0000256" key="1">
    <source>
        <dbReference type="ARBA" id="ARBA00010118"/>
    </source>
</evidence>